<feature type="transmembrane region" description="Helical" evidence="2">
    <location>
        <begin position="296"/>
        <end position="318"/>
    </location>
</feature>
<keyword evidence="2" id="KW-1133">Transmembrane helix</keyword>
<dbReference type="Proteomes" id="UP000762676">
    <property type="component" value="Unassembled WGS sequence"/>
</dbReference>
<evidence type="ECO:0000256" key="2">
    <source>
        <dbReference type="SAM" id="Phobius"/>
    </source>
</evidence>
<evidence type="ECO:0000313" key="4">
    <source>
        <dbReference type="EMBL" id="GFR78596.1"/>
    </source>
</evidence>
<protein>
    <recommendedName>
        <fullName evidence="6">Activin types I and II receptor domain-containing protein</fullName>
    </recommendedName>
</protein>
<reference evidence="4 5" key="1">
    <citation type="journal article" date="2021" name="Elife">
        <title>Chloroplast acquisition without the gene transfer in kleptoplastic sea slugs, Plakobranchus ocellatus.</title>
        <authorList>
            <person name="Maeda T."/>
            <person name="Takahashi S."/>
            <person name="Yoshida T."/>
            <person name="Shimamura S."/>
            <person name="Takaki Y."/>
            <person name="Nagai Y."/>
            <person name="Toyoda A."/>
            <person name="Suzuki Y."/>
            <person name="Arimoto A."/>
            <person name="Ishii H."/>
            <person name="Satoh N."/>
            <person name="Nishiyama T."/>
            <person name="Hasebe M."/>
            <person name="Maruyama T."/>
            <person name="Minagawa J."/>
            <person name="Obokata J."/>
            <person name="Shigenobu S."/>
        </authorList>
    </citation>
    <scope>NUCLEOTIDE SEQUENCE [LARGE SCALE GENOMIC DNA]</scope>
</reference>
<sequence length="353" mass="39000">MDRKNVNKVRSVLFFFIVNSLPIDGALFCYHGNDINTLDALVNETCLTNQLHTLKPSMSDEQQTAMPPFEETEADPNTQTLVSPHCYIFRHITTTIYASGTRQESVSISLGCDRGRACDNKSLNKILYNATRQNSQLYCCSSDNCNFVDRIPDIATDLAHIAPRHPEIVAQFCYHGTNNVSGTPTAEIRPCSQSDVACARRTTFLPQGKIKDYFCDNGRSCSEHQSSGAYHSCSNKTVDNITQELCCCNENKCFMPHWHGLTADDVNNTISPERDPSLKPMGSTINKPGKKSKSSALITGLVAGIVLVAGLAAGIIFVRACKRRKSQCRDPNVIMQYERLSVSDAEMEDAVVL</sequence>
<proteinExistence type="predicted"/>
<evidence type="ECO:0000313" key="5">
    <source>
        <dbReference type="Proteomes" id="UP000762676"/>
    </source>
</evidence>
<evidence type="ECO:0000256" key="1">
    <source>
        <dbReference type="SAM" id="MobiDB-lite"/>
    </source>
</evidence>
<keyword evidence="3" id="KW-0732">Signal</keyword>
<name>A0AAV4G074_9GAST</name>
<accession>A0AAV4G074</accession>
<keyword evidence="2" id="KW-0472">Membrane</keyword>
<dbReference type="EMBL" id="BMAT01001035">
    <property type="protein sequence ID" value="GFR78596.1"/>
    <property type="molecule type" value="Genomic_DNA"/>
</dbReference>
<dbReference type="AlphaFoldDB" id="A0AAV4G074"/>
<feature type="signal peptide" evidence="3">
    <location>
        <begin position="1"/>
        <end position="25"/>
    </location>
</feature>
<evidence type="ECO:0000256" key="3">
    <source>
        <dbReference type="SAM" id="SignalP"/>
    </source>
</evidence>
<evidence type="ECO:0008006" key="6">
    <source>
        <dbReference type="Google" id="ProtNLM"/>
    </source>
</evidence>
<keyword evidence="2" id="KW-0812">Transmembrane</keyword>
<feature type="chain" id="PRO_5043450238" description="Activin types I and II receptor domain-containing protein" evidence="3">
    <location>
        <begin position="26"/>
        <end position="353"/>
    </location>
</feature>
<feature type="region of interest" description="Disordered" evidence="1">
    <location>
        <begin position="273"/>
        <end position="292"/>
    </location>
</feature>
<comment type="caution">
    <text evidence="4">The sequence shown here is derived from an EMBL/GenBank/DDBJ whole genome shotgun (WGS) entry which is preliminary data.</text>
</comment>
<gene>
    <name evidence="4" type="ORF">ElyMa_000536900</name>
</gene>
<keyword evidence="5" id="KW-1185">Reference proteome</keyword>
<organism evidence="4 5">
    <name type="scientific">Elysia marginata</name>
    <dbReference type="NCBI Taxonomy" id="1093978"/>
    <lineage>
        <taxon>Eukaryota</taxon>
        <taxon>Metazoa</taxon>
        <taxon>Spiralia</taxon>
        <taxon>Lophotrochozoa</taxon>
        <taxon>Mollusca</taxon>
        <taxon>Gastropoda</taxon>
        <taxon>Heterobranchia</taxon>
        <taxon>Euthyneura</taxon>
        <taxon>Panpulmonata</taxon>
        <taxon>Sacoglossa</taxon>
        <taxon>Placobranchoidea</taxon>
        <taxon>Plakobranchidae</taxon>
        <taxon>Elysia</taxon>
    </lineage>
</organism>